<keyword evidence="6" id="KW-0472">Membrane</keyword>
<dbReference type="GO" id="GO:0015288">
    <property type="term" value="F:porin activity"/>
    <property type="evidence" value="ECO:0007669"/>
    <property type="project" value="TreeGrafter"/>
</dbReference>
<evidence type="ECO:0000256" key="6">
    <source>
        <dbReference type="ARBA" id="ARBA00023136"/>
    </source>
</evidence>
<gene>
    <name evidence="10" type="ORF">SAMN06265371_104390</name>
</gene>
<dbReference type="RefSeq" id="WP_089381482.1">
    <property type="nucleotide sequence ID" value="NZ_FZNT01000004.1"/>
</dbReference>
<feature type="chain" id="PRO_5012941028" evidence="9">
    <location>
        <begin position="32"/>
        <end position="459"/>
    </location>
</feature>
<proteinExistence type="inferred from homology"/>
<keyword evidence="11" id="KW-1185">Reference proteome</keyword>
<keyword evidence="5" id="KW-0812">Transmembrane</keyword>
<evidence type="ECO:0000256" key="8">
    <source>
        <dbReference type="SAM" id="Coils"/>
    </source>
</evidence>
<keyword evidence="4" id="KW-1134">Transmembrane beta strand</keyword>
<keyword evidence="7" id="KW-0998">Cell outer membrane</keyword>
<dbReference type="AlphaFoldDB" id="A0A238X6X4"/>
<comment type="subcellular location">
    <subcellularLocation>
        <location evidence="1">Cell outer membrane</location>
    </subcellularLocation>
</comment>
<name>A0A238X6X4_9FLAO</name>
<dbReference type="Proteomes" id="UP000198384">
    <property type="component" value="Unassembled WGS sequence"/>
</dbReference>
<evidence type="ECO:0000256" key="7">
    <source>
        <dbReference type="ARBA" id="ARBA00023237"/>
    </source>
</evidence>
<keyword evidence="8" id="KW-0175">Coiled coil</keyword>
<evidence type="ECO:0000256" key="3">
    <source>
        <dbReference type="ARBA" id="ARBA00022448"/>
    </source>
</evidence>
<feature type="signal peptide" evidence="9">
    <location>
        <begin position="1"/>
        <end position="31"/>
    </location>
</feature>
<dbReference type="GO" id="GO:0015562">
    <property type="term" value="F:efflux transmembrane transporter activity"/>
    <property type="evidence" value="ECO:0007669"/>
    <property type="project" value="InterPro"/>
</dbReference>
<evidence type="ECO:0000256" key="5">
    <source>
        <dbReference type="ARBA" id="ARBA00022692"/>
    </source>
</evidence>
<feature type="coiled-coil region" evidence="8">
    <location>
        <begin position="372"/>
        <end position="399"/>
    </location>
</feature>
<dbReference type="PANTHER" id="PTHR30026:SF5">
    <property type="entry name" value="ABC-TYPE EFFLUX SYSTEM SECRETIN COMPONENT"/>
    <property type="match status" value="1"/>
</dbReference>
<dbReference type="PANTHER" id="PTHR30026">
    <property type="entry name" value="OUTER MEMBRANE PROTEIN TOLC"/>
    <property type="match status" value="1"/>
</dbReference>
<keyword evidence="3" id="KW-0813">Transport</keyword>
<evidence type="ECO:0000256" key="9">
    <source>
        <dbReference type="SAM" id="SignalP"/>
    </source>
</evidence>
<evidence type="ECO:0000313" key="11">
    <source>
        <dbReference type="Proteomes" id="UP000198384"/>
    </source>
</evidence>
<evidence type="ECO:0000256" key="2">
    <source>
        <dbReference type="ARBA" id="ARBA00007613"/>
    </source>
</evidence>
<dbReference type="GO" id="GO:1990281">
    <property type="term" value="C:efflux pump complex"/>
    <property type="evidence" value="ECO:0007669"/>
    <property type="project" value="TreeGrafter"/>
</dbReference>
<evidence type="ECO:0000313" key="10">
    <source>
        <dbReference type="EMBL" id="SNR53599.1"/>
    </source>
</evidence>
<dbReference type="Gene3D" id="1.20.1600.10">
    <property type="entry name" value="Outer membrane efflux proteins (OEP)"/>
    <property type="match status" value="1"/>
</dbReference>
<evidence type="ECO:0000256" key="1">
    <source>
        <dbReference type="ARBA" id="ARBA00004442"/>
    </source>
</evidence>
<comment type="similarity">
    <text evidence="2">Belongs to the outer membrane factor (OMF) (TC 1.B.17) family.</text>
</comment>
<protein>
    <submittedName>
        <fullName evidence="10">Outer membrane protein TolC</fullName>
    </submittedName>
</protein>
<dbReference type="InterPro" id="IPR003423">
    <property type="entry name" value="OMP_efflux"/>
</dbReference>
<dbReference type="EMBL" id="FZNT01000004">
    <property type="protein sequence ID" value="SNR53599.1"/>
    <property type="molecule type" value="Genomic_DNA"/>
</dbReference>
<dbReference type="OrthoDB" id="680214at2"/>
<organism evidence="10 11">
    <name type="scientific">Lutibacter agarilyticus</name>
    <dbReference type="NCBI Taxonomy" id="1109740"/>
    <lineage>
        <taxon>Bacteria</taxon>
        <taxon>Pseudomonadati</taxon>
        <taxon>Bacteroidota</taxon>
        <taxon>Flavobacteriia</taxon>
        <taxon>Flavobacteriales</taxon>
        <taxon>Flavobacteriaceae</taxon>
        <taxon>Lutibacter</taxon>
    </lineage>
</organism>
<dbReference type="GO" id="GO:0009279">
    <property type="term" value="C:cell outer membrane"/>
    <property type="evidence" value="ECO:0007669"/>
    <property type="project" value="UniProtKB-SubCell"/>
</dbReference>
<reference evidence="10 11" key="1">
    <citation type="submission" date="2017-06" db="EMBL/GenBank/DDBJ databases">
        <authorList>
            <person name="Kim H.J."/>
            <person name="Triplett B.A."/>
        </authorList>
    </citation>
    <scope>NUCLEOTIDE SEQUENCE [LARGE SCALE GENOMIC DNA]</scope>
    <source>
        <strain evidence="10 11">DSM 29150</strain>
    </source>
</reference>
<dbReference type="InterPro" id="IPR051906">
    <property type="entry name" value="TolC-like"/>
</dbReference>
<evidence type="ECO:0000256" key="4">
    <source>
        <dbReference type="ARBA" id="ARBA00022452"/>
    </source>
</evidence>
<dbReference type="SUPFAM" id="SSF56954">
    <property type="entry name" value="Outer membrane efflux proteins (OEP)"/>
    <property type="match status" value="1"/>
</dbReference>
<sequence>MSRDKLKRVLKSTLKKSVPALLLLNVFIMNAQELSLKQAYDLMLSSNGDLKASHYESQAVEEEGKAMKGLRYPSVSVSGTYLTLDQDIAIDLNPVQDIIGGIIGGLPPGGLGDWNVTLQERNFGFAAANITWPIFAGGKINAANKAAEIKTNISENHHHLKEDTFTVSLIDYYFKLKLVKQAHELFSNVLETVEIHNEHAQKLFNNGIIPEVETLNAKVALSNAKREVLSSQKDVALAKTAIQNLVGGSNFDVVSTKFMTPIILPPLHEFQQEMLQNNKQLLQIEQNYELAKVGVKVEKSDYFPKVGLYGGYLLWTDNLPLVEDYKYLAGIGVTWDVFDGLKREHKVKASKHKVSQVEEIEKQARLNILTYTQKLYGEIQKQQEQYESLNADEALAEKLKFMRTRAFEEGTGTSLEVIDATLKLNQIKLLKLKALYQYNVTYGELMVHLGQTTTFINQN</sequence>
<keyword evidence="9" id="KW-0732">Signal</keyword>
<accession>A0A238X6X4</accession>
<dbReference type="Pfam" id="PF02321">
    <property type="entry name" value="OEP"/>
    <property type="match status" value="2"/>
</dbReference>